<keyword evidence="2" id="KW-1185">Reference proteome</keyword>
<proteinExistence type="predicted"/>
<gene>
    <name evidence="1" type="ORF">DPMN_072007</name>
</gene>
<organism evidence="1 2">
    <name type="scientific">Dreissena polymorpha</name>
    <name type="common">Zebra mussel</name>
    <name type="synonym">Mytilus polymorpha</name>
    <dbReference type="NCBI Taxonomy" id="45954"/>
    <lineage>
        <taxon>Eukaryota</taxon>
        <taxon>Metazoa</taxon>
        <taxon>Spiralia</taxon>
        <taxon>Lophotrochozoa</taxon>
        <taxon>Mollusca</taxon>
        <taxon>Bivalvia</taxon>
        <taxon>Autobranchia</taxon>
        <taxon>Heteroconchia</taxon>
        <taxon>Euheterodonta</taxon>
        <taxon>Imparidentia</taxon>
        <taxon>Neoheterodontei</taxon>
        <taxon>Myida</taxon>
        <taxon>Dreissenoidea</taxon>
        <taxon>Dreissenidae</taxon>
        <taxon>Dreissena</taxon>
    </lineage>
</organism>
<reference evidence="1" key="1">
    <citation type="journal article" date="2019" name="bioRxiv">
        <title>The Genome of the Zebra Mussel, Dreissena polymorpha: A Resource for Invasive Species Research.</title>
        <authorList>
            <person name="McCartney M.A."/>
            <person name="Auch B."/>
            <person name="Kono T."/>
            <person name="Mallez S."/>
            <person name="Zhang Y."/>
            <person name="Obille A."/>
            <person name="Becker A."/>
            <person name="Abrahante J.E."/>
            <person name="Garbe J."/>
            <person name="Badalamenti J.P."/>
            <person name="Herman A."/>
            <person name="Mangelson H."/>
            <person name="Liachko I."/>
            <person name="Sullivan S."/>
            <person name="Sone E.D."/>
            <person name="Koren S."/>
            <person name="Silverstein K.A.T."/>
            <person name="Beckman K.B."/>
            <person name="Gohl D.M."/>
        </authorList>
    </citation>
    <scope>NUCLEOTIDE SEQUENCE</scope>
    <source>
        <strain evidence="1">Duluth1</strain>
        <tissue evidence="1">Whole animal</tissue>
    </source>
</reference>
<dbReference type="Proteomes" id="UP000828390">
    <property type="component" value="Unassembled WGS sequence"/>
</dbReference>
<protein>
    <submittedName>
        <fullName evidence="1">Uncharacterized protein</fullName>
    </submittedName>
</protein>
<name>A0A9D3Z5Q6_DREPO</name>
<comment type="caution">
    <text evidence="1">The sequence shown here is derived from an EMBL/GenBank/DDBJ whole genome shotgun (WGS) entry which is preliminary data.</text>
</comment>
<reference evidence="1" key="2">
    <citation type="submission" date="2020-11" db="EMBL/GenBank/DDBJ databases">
        <authorList>
            <person name="McCartney M.A."/>
            <person name="Auch B."/>
            <person name="Kono T."/>
            <person name="Mallez S."/>
            <person name="Becker A."/>
            <person name="Gohl D.M."/>
            <person name="Silverstein K.A.T."/>
            <person name="Koren S."/>
            <person name="Bechman K.B."/>
            <person name="Herman A."/>
            <person name="Abrahante J.E."/>
            <person name="Garbe J."/>
        </authorList>
    </citation>
    <scope>NUCLEOTIDE SEQUENCE</scope>
    <source>
        <strain evidence="1">Duluth1</strain>
        <tissue evidence="1">Whole animal</tissue>
    </source>
</reference>
<evidence type="ECO:0000313" key="1">
    <source>
        <dbReference type="EMBL" id="KAH3712312.1"/>
    </source>
</evidence>
<dbReference type="AlphaFoldDB" id="A0A9D3Z5Q6"/>
<accession>A0A9D3Z5Q6</accession>
<sequence>MRDTYATYNRLTLDKMAVNFTEPGPQDPIQVYTREPIQVYTREPIQVYTRDIKTLYRYTHETLRPYTGIHTRH</sequence>
<dbReference type="EMBL" id="JAIWYP010000014">
    <property type="protein sequence ID" value="KAH3712312.1"/>
    <property type="molecule type" value="Genomic_DNA"/>
</dbReference>
<evidence type="ECO:0000313" key="2">
    <source>
        <dbReference type="Proteomes" id="UP000828390"/>
    </source>
</evidence>